<dbReference type="EC" id="5.4.99.25" evidence="3"/>
<keyword evidence="5" id="KW-0413">Isomerase</keyword>
<proteinExistence type="inferred from homology"/>
<dbReference type="EMBL" id="PCTS01000032">
    <property type="protein sequence ID" value="PIP86397.1"/>
    <property type="molecule type" value="Genomic_DNA"/>
</dbReference>
<evidence type="ECO:0000256" key="3">
    <source>
        <dbReference type="ARBA" id="ARBA00012787"/>
    </source>
</evidence>
<name>A0A2H0DW51_9BACT</name>
<comment type="catalytic activity">
    <reaction evidence="1">
        <text>uridine(55) in tRNA = pseudouridine(55) in tRNA</text>
        <dbReference type="Rhea" id="RHEA:42532"/>
        <dbReference type="Rhea" id="RHEA-COMP:10101"/>
        <dbReference type="Rhea" id="RHEA-COMP:10102"/>
        <dbReference type="ChEBI" id="CHEBI:65314"/>
        <dbReference type="ChEBI" id="CHEBI:65315"/>
        <dbReference type="EC" id="5.4.99.25"/>
    </reaction>
</comment>
<dbReference type="GO" id="GO:0006400">
    <property type="term" value="P:tRNA modification"/>
    <property type="evidence" value="ECO:0007669"/>
    <property type="project" value="TreeGrafter"/>
</dbReference>
<dbReference type="PANTHER" id="PTHR13767:SF2">
    <property type="entry name" value="PSEUDOURIDYLATE SYNTHASE TRUB1"/>
    <property type="match status" value="1"/>
</dbReference>
<protein>
    <recommendedName>
        <fullName evidence="3">tRNA pseudouridine(55) synthase</fullName>
        <ecNumber evidence="3">5.4.99.25</ecNumber>
    </recommendedName>
</protein>
<dbReference type="SUPFAM" id="SSF55120">
    <property type="entry name" value="Pseudouridine synthase"/>
    <property type="match status" value="1"/>
</dbReference>
<dbReference type="InterPro" id="IPR014780">
    <property type="entry name" value="tRNA_psdUridine_synth_TruB"/>
</dbReference>
<evidence type="ECO:0000256" key="4">
    <source>
        <dbReference type="ARBA" id="ARBA00022694"/>
    </source>
</evidence>
<dbReference type="Pfam" id="PF01509">
    <property type="entry name" value="TruB_N"/>
    <property type="match status" value="1"/>
</dbReference>
<keyword evidence="4" id="KW-0819">tRNA processing</keyword>
<comment type="caution">
    <text evidence="7">The sequence shown here is derived from an EMBL/GenBank/DDBJ whole genome shotgun (WGS) entry which is preliminary data.</text>
</comment>
<evidence type="ECO:0000313" key="8">
    <source>
        <dbReference type="Proteomes" id="UP000231276"/>
    </source>
</evidence>
<dbReference type="Proteomes" id="UP000231276">
    <property type="component" value="Unassembled WGS sequence"/>
</dbReference>
<dbReference type="InterPro" id="IPR020103">
    <property type="entry name" value="PsdUridine_synth_cat_dom_sf"/>
</dbReference>
<evidence type="ECO:0000313" key="7">
    <source>
        <dbReference type="EMBL" id="PIP86397.1"/>
    </source>
</evidence>
<sequence length="249" mass="29264">MDGRTVKIYKRRGETPLERLNRFREENPEYGEAKLSYAGRLDPMAEGVMLVLIGDENQAREKHLKYSKEYTFEILFGFRTDTYDLLGLLLDKFRKCQVKREDLEKILKEFEGQIEQEYPPFSSKTVSGKPLFWWSKKGKLGQVKIPTHKVTIFRTKLLGLRKITTPDLRKYIIENVLKVRGDFRQKEILDRWGKELERIRTNEFCLAQINIHCSSGTYVRALANDIGEKFRCGALAYSIKRENIMDKNK</sequence>
<dbReference type="GO" id="GO:0160148">
    <property type="term" value="F:tRNA pseudouridine(55) synthase activity"/>
    <property type="evidence" value="ECO:0007669"/>
    <property type="project" value="UniProtKB-EC"/>
</dbReference>
<evidence type="ECO:0000256" key="5">
    <source>
        <dbReference type="ARBA" id="ARBA00023235"/>
    </source>
</evidence>
<evidence type="ECO:0000256" key="2">
    <source>
        <dbReference type="ARBA" id="ARBA00005642"/>
    </source>
</evidence>
<dbReference type="AlphaFoldDB" id="A0A2H0DW51"/>
<gene>
    <name evidence="7" type="ORF">COW82_02310</name>
</gene>
<evidence type="ECO:0000256" key="1">
    <source>
        <dbReference type="ARBA" id="ARBA00000385"/>
    </source>
</evidence>
<reference evidence="7 8" key="1">
    <citation type="submission" date="2017-09" db="EMBL/GenBank/DDBJ databases">
        <title>Depth-based differentiation of microbial function through sediment-hosted aquifers and enrichment of novel symbionts in the deep terrestrial subsurface.</title>
        <authorList>
            <person name="Probst A.J."/>
            <person name="Ladd B."/>
            <person name="Jarett J.K."/>
            <person name="Geller-Mcgrath D.E."/>
            <person name="Sieber C.M."/>
            <person name="Emerson J.B."/>
            <person name="Anantharaman K."/>
            <person name="Thomas B.C."/>
            <person name="Malmstrom R."/>
            <person name="Stieglmeier M."/>
            <person name="Klingl A."/>
            <person name="Woyke T."/>
            <person name="Ryan C.M."/>
            <person name="Banfield J.F."/>
        </authorList>
    </citation>
    <scope>NUCLEOTIDE SEQUENCE [LARGE SCALE GENOMIC DNA]</scope>
    <source>
        <strain evidence="7">CG22_combo_CG10-13_8_21_14_all_43_18</strain>
    </source>
</reference>
<dbReference type="GO" id="GO:0003723">
    <property type="term" value="F:RNA binding"/>
    <property type="evidence" value="ECO:0007669"/>
    <property type="project" value="InterPro"/>
</dbReference>
<dbReference type="GO" id="GO:1990481">
    <property type="term" value="P:mRNA pseudouridine synthesis"/>
    <property type="evidence" value="ECO:0007669"/>
    <property type="project" value="TreeGrafter"/>
</dbReference>
<comment type="similarity">
    <text evidence="2">Belongs to the pseudouridine synthase TruB family. Type 1 subfamily.</text>
</comment>
<dbReference type="InterPro" id="IPR002501">
    <property type="entry name" value="PsdUridine_synth_N"/>
</dbReference>
<evidence type="ECO:0000259" key="6">
    <source>
        <dbReference type="Pfam" id="PF01509"/>
    </source>
</evidence>
<feature type="domain" description="Pseudouridine synthase II N-terminal" evidence="6">
    <location>
        <begin position="31"/>
        <end position="161"/>
    </location>
</feature>
<dbReference type="PANTHER" id="PTHR13767">
    <property type="entry name" value="TRNA-PSEUDOURIDINE SYNTHASE"/>
    <property type="match status" value="1"/>
</dbReference>
<dbReference type="Gene3D" id="3.30.2350.10">
    <property type="entry name" value="Pseudouridine synthase"/>
    <property type="match status" value="1"/>
</dbReference>
<organism evidence="7 8">
    <name type="scientific">Candidatus Campbellbacteria bacterium CG22_combo_CG10-13_8_21_14_all_43_18</name>
    <dbReference type="NCBI Taxonomy" id="1974530"/>
    <lineage>
        <taxon>Bacteria</taxon>
        <taxon>Candidatus Campbelliibacteriota</taxon>
    </lineage>
</organism>
<accession>A0A2H0DW51</accession>